<reference evidence="1" key="1">
    <citation type="submission" date="2018-11" db="EMBL/GenBank/DDBJ databases">
        <authorList>
            <consortium name="Pathogen Informatics"/>
        </authorList>
    </citation>
    <scope>NUCLEOTIDE SEQUENCE</scope>
</reference>
<dbReference type="AlphaFoldDB" id="A0A3S5AKV8"/>
<evidence type="ECO:0000313" key="2">
    <source>
        <dbReference type="Proteomes" id="UP000784294"/>
    </source>
</evidence>
<comment type="caution">
    <text evidence="1">The sequence shown here is derived from an EMBL/GenBank/DDBJ whole genome shotgun (WGS) entry which is preliminary data.</text>
</comment>
<proteinExistence type="predicted"/>
<keyword evidence="2" id="KW-1185">Reference proteome</keyword>
<organism evidence="1 2">
    <name type="scientific">Protopolystoma xenopodis</name>
    <dbReference type="NCBI Taxonomy" id="117903"/>
    <lineage>
        <taxon>Eukaryota</taxon>
        <taxon>Metazoa</taxon>
        <taxon>Spiralia</taxon>
        <taxon>Lophotrochozoa</taxon>
        <taxon>Platyhelminthes</taxon>
        <taxon>Monogenea</taxon>
        <taxon>Polyopisthocotylea</taxon>
        <taxon>Polystomatidea</taxon>
        <taxon>Polystomatidae</taxon>
        <taxon>Protopolystoma</taxon>
    </lineage>
</organism>
<accession>A0A3S5AKV8</accession>
<gene>
    <name evidence="1" type="ORF">PXEA_LOCUS12557</name>
</gene>
<dbReference type="EMBL" id="CAAALY010040176">
    <property type="protein sequence ID" value="VEL19117.1"/>
    <property type="molecule type" value="Genomic_DNA"/>
</dbReference>
<evidence type="ECO:0000313" key="1">
    <source>
        <dbReference type="EMBL" id="VEL19117.1"/>
    </source>
</evidence>
<protein>
    <submittedName>
        <fullName evidence="1">Uncharacterized protein</fullName>
    </submittedName>
</protein>
<sequence>MVRHLLLATGASFKLPKPSSRKFETASGRWQSQQIRCIGTSVSTCECMCRCVGEEGDGVLTRNYGMWCGDRPRLGQWSHNPLQQAQLTLKLA</sequence>
<name>A0A3S5AKV8_9PLAT</name>
<dbReference type="Proteomes" id="UP000784294">
    <property type="component" value="Unassembled WGS sequence"/>
</dbReference>